<protein>
    <submittedName>
        <fullName evidence="1">Cytochrome c551 peroxidase</fullName>
        <ecNumber evidence="1">1.11.1.5</ecNumber>
    </submittedName>
</protein>
<proteinExistence type="predicted"/>
<dbReference type="EC" id="1.11.1.5" evidence="1"/>
<name>A0AC61Y803_9FLAO</name>
<gene>
    <name evidence="1" type="primary">ccpA_2</name>
    <name evidence="1" type="ORF">FVB9532_01594</name>
</gene>
<sequence length="595" mass="67583">MVGVLLFSFQSEKEEYYQQPDFILTAAKEFYEEVEELQKIARGFQLGSVEKDSLRTAVLNTRLAYKKVEFYLDYEFHEYVNSHINGAPLLQIERTGTSPNIVPPEGLQVLDELAFAENPEEEKTKLSSIATKLRNSYGLLFESLPNKPIDPKTLIPALRLQLIRVFSLGVSGFDTPGSLNALPEAEVSLASMLQFIKENKRLFRKKEAAFLQEKLAEAVQYVQQHQDFNTFDRLSFFRNYIDPLYKKLGVVKAELPEFLSYNSAWNPESKSIFSEDFLNPYFFTELKKEEDSKLLKDLGESLFYDPILSNNERMSCASCHQPELAFTDGQPQSMSNVQGKTVLRNSPSLLNAVYADRYFYDLRAYTLEQQAEHVIFNQDEFNTAYSSILTKLREEKEYADKFEKVFGKAAINRGNLTKALASYVLSLTSFNSEFDQYIRNESNTLSDETKKGFNLFMGKAACATCHFAPTFSGLVPPYYSDTESEILGVLERPGLLQLDQDPGRLANKIENEEAWIYEKSFKTTTVRNVALTAPYFHNGAYQTLEEVMDFYNDGGGAGKGLKVTNQTLSEDPLGLTEVEKHAIISFLKALNDTGE</sequence>
<keyword evidence="1" id="KW-0560">Oxidoreductase</keyword>
<organism evidence="1 2">
    <name type="scientific">Mesonia oceanica</name>
    <dbReference type="NCBI Taxonomy" id="2687242"/>
    <lineage>
        <taxon>Bacteria</taxon>
        <taxon>Pseudomonadati</taxon>
        <taxon>Bacteroidota</taxon>
        <taxon>Flavobacteriia</taxon>
        <taxon>Flavobacteriales</taxon>
        <taxon>Flavobacteriaceae</taxon>
        <taxon>Mesonia</taxon>
    </lineage>
</organism>
<evidence type="ECO:0000313" key="1">
    <source>
        <dbReference type="EMBL" id="VVV00325.1"/>
    </source>
</evidence>
<evidence type="ECO:0000313" key="2">
    <source>
        <dbReference type="Proteomes" id="UP000356253"/>
    </source>
</evidence>
<keyword evidence="1" id="KW-0575">Peroxidase</keyword>
<reference evidence="1" key="1">
    <citation type="submission" date="2019-09" db="EMBL/GenBank/DDBJ databases">
        <authorList>
            <person name="Rodrigo-Torres L."/>
            <person name="Arahal R. D."/>
            <person name="Lucena T."/>
        </authorList>
    </citation>
    <scope>NUCLEOTIDE SEQUENCE</scope>
    <source>
        <strain evidence="1">ISS653</strain>
    </source>
</reference>
<keyword evidence="2" id="KW-1185">Reference proteome</keyword>
<dbReference type="Proteomes" id="UP000356253">
    <property type="component" value="Unassembled WGS sequence"/>
</dbReference>
<dbReference type="EMBL" id="CABVMM010000005">
    <property type="protein sequence ID" value="VVV00325.1"/>
    <property type="molecule type" value="Genomic_DNA"/>
</dbReference>
<accession>A0AC61Y803</accession>
<comment type="caution">
    <text evidence="1">The sequence shown here is derived from an EMBL/GenBank/DDBJ whole genome shotgun (WGS) entry which is preliminary data.</text>
</comment>